<dbReference type="Proteomes" id="UP000035642">
    <property type="component" value="Unassembled WGS sequence"/>
</dbReference>
<proteinExistence type="predicted"/>
<dbReference type="AlphaFoldDB" id="A0A0K0DI41"/>
<accession>A0A0K0DI41</accession>
<keyword evidence="1" id="KW-1185">Reference proteome</keyword>
<evidence type="ECO:0000313" key="2">
    <source>
        <dbReference type="WBParaSite" id="ACAC_0001092801-mRNA-1"/>
    </source>
</evidence>
<sequence>MSNSVESSCCATAQRRNSTQAFRKETGKPVGFGRKRIGLEVVIDFLWAYSPSDDSIYTPDDNKFGLVFDE</sequence>
<name>A0A0K0DI41_ANGCA</name>
<dbReference type="WBParaSite" id="ACAC_0001092801-mRNA-1">
    <property type="protein sequence ID" value="ACAC_0001092801-mRNA-1"/>
    <property type="gene ID" value="ACAC_0001092801"/>
</dbReference>
<evidence type="ECO:0000313" key="1">
    <source>
        <dbReference type="Proteomes" id="UP000035642"/>
    </source>
</evidence>
<organism evidence="1 2">
    <name type="scientific">Angiostrongylus cantonensis</name>
    <name type="common">Rat lungworm</name>
    <dbReference type="NCBI Taxonomy" id="6313"/>
    <lineage>
        <taxon>Eukaryota</taxon>
        <taxon>Metazoa</taxon>
        <taxon>Ecdysozoa</taxon>
        <taxon>Nematoda</taxon>
        <taxon>Chromadorea</taxon>
        <taxon>Rhabditida</taxon>
        <taxon>Rhabditina</taxon>
        <taxon>Rhabditomorpha</taxon>
        <taxon>Strongyloidea</taxon>
        <taxon>Metastrongylidae</taxon>
        <taxon>Angiostrongylus</taxon>
    </lineage>
</organism>
<protein>
    <submittedName>
        <fullName evidence="2">Uncharacterized protein</fullName>
    </submittedName>
</protein>
<reference evidence="2" key="2">
    <citation type="submission" date="2017-02" db="UniProtKB">
        <authorList>
            <consortium name="WormBaseParasite"/>
        </authorList>
    </citation>
    <scope>IDENTIFICATION</scope>
</reference>
<reference evidence="1" key="1">
    <citation type="submission" date="2012-09" db="EMBL/GenBank/DDBJ databases">
        <authorList>
            <person name="Martin A.A."/>
        </authorList>
    </citation>
    <scope>NUCLEOTIDE SEQUENCE</scope>
</reference>